<keyword evidence="5" id="KW-0520">NAD</keyword>
<dbReference type="FunFam" id="3.40.50.720:FF:000108">
    <property type="entry name" value="dTDP-glucose 4,6-dehydratase"/>
    <property type="match status" value="1"/>
</dbReference>
<evidence type="ECO:0000256" key="5">
    <source>
        <dbReference type="ARBA" id="ARBA00023027"/>
    </source>
</evidence>
<sequence length="358" mass="40600">MNILITGGAGFIGSAVVRHIIQNTQDSVLNVDKLTYAGNLESLESIHHHERYTFSQTDICDRSALDQLFANFQPDAVMHLAAESHVDRSISGPADFIETNIIGTYQLLEATRQYWNTLAEPRKQAFRFHHISTDEVYGDLEGTEDLFLETTPYAPSSPYSASKASSDHLVRAWHRTYGLPVVVTNCSNNYGPYHFPEKLIPLIIQNALAGKALPVYGNGHQIRDWLFVEDHARALYKVVTEAAVGETYNIGGHNEQKNIDVVKAICELLEELAPNKPAGIEHYQNLITYVTDRPGHDLRYAIDASKIKKDLGWIPQETFDTGLRKTVEWYLNNQEWVEHIQSGEYKNWIQQQYQTEQA</sequence>
<dbReference type="GO" id="GO:0008460">
    <property type="term" value="F:dTDP-glucose 4,6-dehydratase activity"/>
    <property type="evidence" value="ECO:0007669"/>
    <property type="project" value="UniProtKB-EC"/>
</dbReference>
<dbReference type="PANTHER" id="PTHR43000">
    <property type="entry name" value="DTDP-D-GLUCOSE 4,6-DEHYDRATASE-RELATED"/>
    <property type="match status" value="1"/>
</dbReference>
<dbReference type="AlphaFoldDB" id="A0A1G6M1W8"/>
<dbReference type="Gene3D" id="3.40.50.720">
    <property type="entry name" value="NAD(P)-binding Rossmann-like Domain"/>
    <property type="match status" value="1"/>
</dbReference>
<dbReference type="GO" id="GO:0009225">
    <property type="term" value="P:nucleotide-sugar metabolic process"/>
    <property type="evidence" value="ECO:0007669"/>
    <property type="project" value="InterPro"/>
</dbReference>
<evidence type="ECO:0000313" key="10">
    <source>
        <dbReference type="Proteomes" id="UP000243468"/>
    </source>
</evidence>
<dbReference type="InterPro" id="IPR036291">
    <property type="entry name" value="NAD(P)-bd_dom_sf"/>
</dbReference>
<dbReference type="RefSeq" id="WP_092820082.1">
    <property type="nucleotide sequence ID" value="NZ_BAABKJ010000009.1"/>
</dbReference>
<accession>A0A1G6M1W8</accession>
<evidence type="ECO:0000256" key="4">
    <source>
        <dbReference type="ARBA" id="ARBA00011990"/>
    </source>
</evidence>
<name>A0A1G6M1W8_9GAMM</name>
<dbReference type="NCBIfam" id="TIGR01181">
    <property type="entry name" value="dTDP_gluc_dehyt"/>
    <property type="match status" value="1"/>
</dbReference>
<comment type="cofactor">
    <cofactor evidence="2 7">
        <name>NAD(+)</name>
        <dbReference type="ChEBI" id="CHEBI:57540"/>
    </cofactor>
</comment>
<evidence type="ECO:0000259" key="8">
    <source>
        <dbReference type="Pfam" id="PF16363"/>
    </source>
</evidence>
<dbReference type="InterPro" id="IPR005888">
    <property type="entry name" value="dTDP_Gluc_deHydtase"/>
</dbReference>
<dbReference type="Pfam" id="PF16363">
    <property type="entry name" value="GDP_Man_Dehyd"/>
    <property type="match status" value="1"/>
</dbReference>
<keyword evidence="6 7" id="KW-0456">Lyase</keyword>
<proteinExistence type="inferred from homology"/>
<dbReference type="EC" id="4.2.1.46" evidence="4 7"/>
<keyword evidence="10" id="KW-1185">Reference proteome</keyword>
<organism evidence="9 10">
    <name type="scientific">Acinetobacter kookii</name>
    <dbReference type="NCBI Taxonomy" id="1226327"/>
    <lineage>
        <taxon>Bacteria</taxon>
        <taxon>Pseudomonadati</taxon>
        <taxon>Pseudomonadota</taxon>
        <taxon>Gammaproteobacteria</taxon>
        <taxon>Moraxellales</taxon>
        <taxon>Moraxellaceae</taxon>
        <taxon>Acinetobacter</taxon>
    </lineage>
</organism>
<evidence type="ECO:0000256" key="3">
    <source>
        <dbReference type="ARBA" id="ARBA00008178"/>
    </source>
</evidence>
<comment type="similarity">
    <text evidence="3 7">Belongs to the NAD(P)-dependent epimerase/dehydratase family. dTDP-glucose dehydratase subfamily.</text>
</comment>
<comment type="catalytic activity">
    <reaction evidence="1 7">
        <text>dTDP-alpha-D-glucose = dTDP-4-dehydro-6-deoxy-alpha-D-glucose + H2O</text>
        <dbReference type="Rhea" id="RHEA:17221"/>
        <dbReference type="ChEBI" id="CHEBI:15377"/>
        <dbReference type="ChEBI" id="CHEBI:57477"/>
        <dbReference type="ChEBI" id="CHEBI:57649"/>
        <dbReference type="EC" id="4.2.1.46"/>
    </reaction>
</comment>
<evidence type="ECO:0000313" key="9">
    <source>
        <dbReference type="EMBL" id="SDC48946.1"/>
    </source>
</evidence>
<gene>
    <name evidence="9" type="ORF">SAMN05421732_10795</name>
</gene>
<dbReference type="Gene3D" id="3.90.25.10">
    <property type="entry name" value="UDP-galactose 4-epimerase, domain 1"/>
    <property type="match status" value="1"/>
</dbReference>
<evidence type="ECO:0000256" key="2">
    <source>
        <dbReference type="ARBA" id="ARBA00001911"/>
    </source>
</evidence>
<dbReference type="STRING" id="1226327.SAMN05421732_10795"/>
<dbReference type="CDD" id="cd05246">
    <property type="entry name" value="dTDP_GD_SDR_e"/>
    <property type="match status" value="1"/>
</dbReference>
<dbReference type="EMBL" id="FMYO01000007">
    <property type="protein sequence ID" value="SDC48946.1"/>
    <property type="molecule type" value="Genomic_DNA"/>
</dbReference>
<evidence type="ECO:0000256" key="7">
    <source>
        <dbReference type="RuleBase" id="RU004473"/>
    </source>
</evidence>
<dbReference type="Proteomes" id="UP000243468">
    <property type="component" value="Unassembled WGS sequence"/>
</dbReference>
<reference evidence="10" key="1">
    <citation type="submission" date="2016-09" db="EMBL/GenBank/DDBJ databases">
        <authorList>
            <person name="Varghese N."/>
            <person name="Submissions S."/>
        </authorList>
    </citation>
    <scope>NUCLEOTIDE SEQUENCE [LARGE SCALE GENOMIC DNA]</scope>
    <source>
        <strain evidence="10">ANC 4667</strain>
    </source>
</reference>
<protein>
    <recommendedName>
        <fullName evidence="4 7">dTDP-glucose 4,6-dehydratase</fullName>
        <ecNumber evidence="4 7">4.2.1.46</ecNumber>
    </recommendedName>
</protein>
<dbReference type="InterPro" id="IPR016040">
    <property type="entry name" value="NAD(P)-bd_dom"/>
</dbReference>
<evidence type="ECO:0000256" key="1">
    <source>
        <dbReference type="ARBA" id="ARBA00001539"/>
    </source>
</evidence>
<dbReference type="OrthoDB" id="9803010at2"/>
<dbReference type="SUPFAM" id="SSF51735">
    <property type="entry name" value="NAD(P)-binding Rossmann-fold domains"/>
    <property type="match status" value="1"/>
</dbReference>
<dbReference type="NCBIfam" id="NF007490">
    <property type="entry name" value="PRK10084.1"/>
    <property type="match status" value="1"/>
</dbReference>
<evidence type="ECO:0000256" key="6">
    <source>
        <dbReference type="ARBA" id="ARBA00023239"/>
    </source>
</evidence>
<feature type="domain" description="NAD(P)-binding" evidence="8">
    <location>
        <begin position="4"/>
        <end position="326"/>
    </location>
</feature>